<keyword evidence="2" id="KW-0245">EGF-like domain</keyword>
<feature type="domain" description="EGF-like" evidence="4">
    <location>
        <begin position="220"/>
        <end position="262"/>
    </location>
</feature>
<evidence type="ECO:0000259" key="3">
    <source>
        <dbReference type="PROSITE" id="PS01180"/>
    </source>
</evidence>
<dbReference type="SMART" id="SM00042">
    <property type="entry name" value="CUB"/>
    <property type="match status" value="1"/>
</dbReference>
<dbReference type="SUPFAM" id="SSF49854">
    <property type="entry name" value="Spermadhesin, CUB domain"/>
    <property type="match status" value="1"/>
</dbReference>
<reference evidence="6" key="1">
    <citation type="submission" date="2025-08" db="UniProtKB">
        <authorList>
            <consortium name="RefSeq"/>
        </authorList>
    </citation>
    <scope>IDENTIFICATION</scope>
    <source>
        <tissue evidence="6">Muscle</tissue>
    </source>
</reference>
<evidence type="ECO:0000313" key="5">
    <source>
        <dbReference type="Proteomes" id="UP000694941"/>
    </source>
</evidence>
<evidence type="ECO:0000313" key="6">
    <source>
        <dbReference type="RefSeq" id="XP_022254867.1"/>
    </source>
</evidence>
<dbReference type="PROSITE" id="PS01180">
    <property type="entry name" value="CUB"/>
    <property type="match status" value="1"/>
</dbReference>
<dbReference type="Gene3D" id="2.10.25.10">
    <property type="entry name" value="Laminin"/>
    <property type="match status" value="2"/>
</dbReference>
<gene>
    <name evidence="6" type="primary">LOC106470552</name>
</gene>
<dbReference type="Proteomes" id="UP000694941">
    <property type="component" value="Unplaced"/>
</dbReference>
<dbReference type="InterPro" id="IPR000859">
    <property type="entry name" value="CUB_dom"/>
</dbReference>
<feature type="domain" description="EGF-like" evidence="4">
    <location>
        <begin position="181"/>
        <end position="219"/>
    </location>
</feature>
<accession>A0ABM1TG61</accession>
<dbReference type="PROSITE" id="PS00022">
    <property type="entry name" value="EGF_1"/>
    <property type="match status" value="2"/>
</dbReference>
<dbReference type="GeneID" id="106470552"/>
<dbReference type="CDD" id="cd00041">
    <property type="entry name" value="CUB"/>
    <property type="match status" value="1"/>
</dbReference>
<dbReference type="RefSeq" id="XP_022254867.1">
    <property type="nucleotide sequence ID" value="XM_022399159.1"/>
</dbReference>
<dbReference type="InterPro" id="IPR035914">
    <property type="entry name" value="Sperma_CUB_dom_sf"/>
</dbReference>
<dbReference type="PANTHER" id="PTHR24044">
    <property type="entry name" value="NOTCH LIGAND FAMILY MEMBER"/>
    <property type="match status" value="1"/>
</dbReference>
<dbReference type="CDD" id="cd00054">
    <property type="entry name" value="EGF_CA"/>
    <property type="match status" value="1"/>
</dbReference>
<name>A0ABM1TG61_LIMPO</name>
<feature type="disulfide bond" evidence="2">
    <location>
        <begin position="233"/>
        <end position="250"/>
    </location>
</feature>
<dbReference type="PROSITE" id="PS50026">
    <property type="entry name" value="EGF_3"/>
    <property type="match status" value="2"/>
</dbReference>
<feature type="disulfide bond" evidence="2">
    <location>
        <begin position="190"/>
        <end position="207"/>
    </location>
</feature>
<dbReference type="SMART" id="SM00181">
    <property type="entry name" value="EGF"/>
    <property type="match status" value="2"/>
</dbReference>
<evidence type="ECO:0000259" key="4">
    <source>
        <dbReference type="PROSITE" id="PS50026"/>
    </source>
</evidence>
<dbReference type="Pfam" id="PF00431">
    <property type="entry name" value="CUB"/>
    <property type="match status" value="1"/>
</dbReference>
<sequence>MPWKIMVRASSYHYPSGLRYTVDHCLAFFVYFVLSKTFLAVVSEESTIFTNCGGTLHDPKGIIFTPNFPNAYPIPISCKWKIEAPGNQMIAIYFTQFYMREGLRATEYAYFEDESHYMGKTDLGIFSFDSHLNHLVTNKTILVLDFTVIEQGNIHLRVIDLFLDVYGFNITYEMITKNEYHADPCINNHCTFNGNCLASADFSSYQCQCLQEYYGDECQYSPKCGPEAESVICYNGGTCRHYIGSRFRMCNCPPGYEGTRCEKRVKEDPFISKEYFDEGTDS</sequence>
<dbReference type="Gene3D" id="2.60.120.290">
    <property type="entry name" value="Spermadhesin, CUB domain"/>
    <property type="match status" value="1"/>
</dbReference>
<keyword evidence="5" id="KW-1185">Reference proteome</keyword>
<dbReference type="PANTHER" id="PTHR24044:SF420">
    <property type="entry name" value="DELTA AND NOTCH-LIKE EPIDERMAL GROWTH FACTOR-RELATED RECEPTOR ISOFORM X1"/>
    <property type="match status" value="1"/>
</dbReference>
<feature type="domain" description="CUB" evidence="3">
    <location>
        <begin position="52"/>
        <end position="175"/>
    </location>
</feature>
<dbReference type="InterPro" id="IPR050906">
    <property type="entry name" value="Notch_signaling"/>
</dbReference>
<feature type="disulfide bond" evidence="2">
    <location>
        <begin position="209"/>
        <end position="218"/>
    </location>
</feature>
<keyword evidence="1 2" id="KW-1015">Disulfide bond</keyword>
<dbReference type="SUPFAM" id="SSF57196">
    <property type="entry name" value="EGF/Laminin"/>
    <property type="match status" value="2"/>
</dbReference>
<dbReference type="InterPro" id="IPR000742">
    <property type="entry name" value="EGF"/>
</dbReference>
<comment type="caution">
    <text evidence="2">Lacks conserved residue(s) required for the propagation of feature annotation.</text>
</comment>
<feature type="disulfide bond" evidence="2">
    <location>
        <begin position="252"/>
        <end position="261"/>
    </location>
</feature>
<protein>
    <submittedName>
        <fullName evidence="6">Fibropellin-3-like</fullName>
    </submittedName>
</protein>
<dbReference type="PROSITE" id="PS01186">
    <property type="entry name" value="EGF_2"/>
    <property type="match status" value="1"/>
</dbReference>
<evidence type="ECO:0000256" key="1">
    <source>
        <dbReference type="ARBA" id="ARBA00023157"/>
    </source>
</evidence>
<organism evidence="5 6">
    <name type="scientific">Limulus polyphemus</name>
    <name type="common">Atlantic horseshoe crab</name>
    <dbReference type="NCBI Taxonomy" id="6850"/>
    <lineage>
        <taxon>Eukaryota</taxon>
        <taxon>Metazoa</taxon>
        <taxon>Ecdysozoa</taxon>
        <taxon>Arthropoda</taxon>
        <taxon>Chelicerata</taxon>
        <taxon>Merostomata</taxon>
        <taxon>Xiphosura</taxon>
        <taxon>Limulidae</taxon>
        <taxon>Limulus</taxon>
    </lineage>
</organism>
<proteinExistence type="predicted"/>
<evidence type="ECO:0000256" key="2">
    <source>
        <dbReference type="PROSITE-ProRule" id="PRU00076"/>
    </source>
</evidence>